<evidence type="ECO:0000256" key="1">
    <source>
        <dbReference type="SAM" id="MobiDB-lite"/>
    </source>
</evidence>
<dbReference type="Gramene" id="TraesLDM5B03G02880420.1">
    <property type="protein sequence ID" value="TraesLDM5B03G02880420.1.CDS1"/>
    <property type="gene ID" value="TraesLDM5B03G02880420"/>
</dbReference>
<dbReference type="Gramene" id="TraesJAG5B03G02876030.1">
    <property type="protein sequence ID" value="TraesJAG5B03G02876030.1.CDS1"/>
    <property type="gene ID" value="TraesJAG5B03G02876030"/>
</dbReference>
<dbReference type="Proteomes" id="UP000019116">
    <property type="component" value="Chromosome 5B"/>
</dbReference>
<dbReference type="EnsemblPlants" id="TraesCS5B02G172400.1">
    <property type="protein sequence ID" value="TraesCS5B02G172400.1.cds1"/>
    <property type="gene ID" value="TraesCS5B02G172400"/>
</dbReference>
<feature type="compositionally biased region" description="Low complexity" evidence="1">
    <location>
        <begin position="15"/>
        <end position="39"/>
    </location>
</feature>
<dbReference type="Gramene" id="TraesCS5B03G0461800.1">
    <property type="protein sequence ID" value="TraesCS5B03G0461800.1.CDS1"/>
    <property type="gene ID" value="TraesCS5B03G0461800"/>
</dbReference>
<evidence type="ECO:0000313" key="3">
    <source>
        <dbReference type="Proteomes" id="UP000019116"/>
    </source>
</evidence>
<dbReference type="Gramene" id="TraesCS5B02G172400.1">
    <property type="protein sequence ID" value="TraesCS5B02G172400.1.cds1"/>
    <property type="gene ID" value="TraesCS5B02G172400"/>
</dbReference>
<evidence type="ECO:0000313" key="2">
    <source>
        <dbReference type="EnsemblPlants" id="TraesCS5B02G172400.1.cds1"/>
    </source>
</evidence>
<dbReference type="Gramene" id="TraesNOR5B03G02904570.1">
    <property type="protein sequence ID" value="TraesNOR5B03G02904570.1.CDS1"/>
    <property type="gene ID" value="TraesNOR5B03G02904570"/>
</dbReference>
<dbReference type="Gramene" id="TraesRN5B0100466700.1">
    <property type="protein sequence ID" value="TraesRN5B0100466700.1"/>
    <property type="gene ID" value="TraesRN5B0100466700"/>
</dbReference>
<organism evidence="2">
    <name type="scientific">Triticum aestivum</name>
    <name type="common">Wheat</name>
    <dbReference type="NCBI Taxonomy" id="4565"/>
    <lineage>
        <taxon>Eukaryota</taxon>
        <taxon>Viridiplantae</taxon>
        <taxon>Streptophyta</taxon>
        <taxon>Embryophyta</taxon>
        <taxon>Tracheophyta</taxon>
        <taxon>Spermatophyta</taxon>
        <taxon>Magnoliopsida</taxon>
        <taxon>Liliopsida</taxon>
        <taxon>Poales</taxon>
        <taxon>Poaceae</taxon>
        <taxon>BOP clade</taxon>
        <taxon>Pooideae</taxon>
        <taxon>Triticodae</taxon>
        <taxon>Triticeae</taxon>
        <taxon>Triticinae</taxon>
        <taxon>Triticum</taxon>
    </lineage>
</organism>
<protein>
    <submittedName>
        <fullName evidence="2">Uncharacterized protein</fullName>
    </submittedName>
</protein>
<dbReference type="Gramene" id="TraesMAC5B03G02877330.1">
    <property type="protein sequence ID" value="TraesMAC5B03G02877330.1.CDS1"/>
    <property type="gene ID" value="TraesMAC5B03G02877330"/>
</dbReference>
<name>A0A3B6LL71_WHEAT</name>
<proteinExistence type="predicted"/>
<dbReference type="AlphaFoldDB" id="A0A3B6LL71"/>
<dbReference type="Gramene" id="TraesSTA5B03G02869790.1">
    <property type="protein sequence ID" value="TraesSTA5B03G02869790.1.CDS1"/>
    <property type="gene ID" value="TraesSTA5B03G02869790"/>
</dbReference>
<feature type="region of interest" description="Disordered" evidence="1">
    <location>
        <begin position="1"/>
        <end position="56"/>
    </location>
</feature>
<dbReference type="Gramene" id="TraesSYM7B03G04143160.1">
    <property type="protein sequence ID" value="TraesSYM7B03G04143160.1.CDS1"/>
    <property type="gene ID" value="TraesSYM7B03G04143160"/>
</dbReference>
<reference evidence="2" key="2">
    <citation type="submission" date="2018-10" db="UniProtKB">
        <authorList>
            <consortium name="EnsemblPlants"/>
        </authorList>
    </citation>
    <scope>IDENTIFICATION</scope>
</reference>
<dbReference type="Gramene" id="TraesJUL5B03G02899090.1">
    <property type="protein sequence ID" value="TraesJUL5B03G02899090.1.CDS1"/>
    <property type="gene ID" value="TraesJUL5B03G02899090"/>
</dbReference>
<dbReference type="Gramene" id="TraesARI7B03G04197900.1">
    <property type="protein sequence ID" value="TraesARI7B03G04197900.1.CDS1"/>
    <property type="gene ID" value="TraesARI7B03G04197900"/>
</dbReference>
<sequence>MFWNLKDEPLPPLPAAISGPSPSISSSSPSEDSMSSGPRAGAGGGGRARTPSSHVRKCSVMGRSAWRCSESFWLSDTVS</sequence>
<dbReference type="Gramene" id="TraesLAC5B03G02831300.1">
    <property type="protein sequence ID" value="TraesLAC5B03G02831300.1.CDS1"/>
    <property type="gene ID" value="TraesLAC5B03G02831300"/>
</dbReference>
<reference evidence="2" key="1">
    <citation type="submission" date="2018-08" db="EMBL/GenBank/DDBJ databases">
        <authorList>
            <person name="Rossello M."/>
        </authorList>
    </citation>
    <scope>NUCLEOTIDE SEQUENCE [LARGE SCALE GENOMIC DNA]</scope>
    <source>
        <strain evidence="2">cv. Chinese Spring</strain>
    </source>
</reference>
<accession>A0A3B6LL71</accession>
<dbReference type="Gramene" id="TraesPARA_EIv1.0_1673990.1">
    <property type="protein sequence ID" value="TraesPARA_EIv1.0_1673990.1.CDS1"/>
    <property type="gene ID" value="TraesPARA_EIv1.0_1673990"/>
</dbReference>
<keyword evidence="3" id="KW-1185">Reference proteome</keyword>